<comment type="subcellular location">
    <subcellularLocation>
        <location evidence="1">Cell membrane</location>
        <topology evidence="1">Multi-pass membrane protein</topology>
    </subcellularLocation>
</comment>
<proteinExistence type="inferred from homology"/>
<dbReference type="InterPro" id="IPR051907">
    <property type="entry name" value="DoxX-like_oxidoreductase"/>
</dbReference>
<accession>A0A1M6P547</accession>
<dbReference type="STRING" id="1055723.SAMN05216293_0036"/>
<dbReference type="EMBL" id="FOKU01000001">
    <property type="protein sequence ID" value="SFB66331.1"/>
    <property type="molecule type" value="Genomic_DNA"/>
</dbReference>
<keyword evidence="5 7" id="KW-1133">Transmembrane helix</keyword>
<dbReference type="Proteomes" id="UP000184031">
    <property type="component" value="Unassembled WGS sequence"/>
</dbReference>
<feature type="transmembrane region" description="Helical" evidence="7">
    <location>
        <begin position="65"/>
        <end position="83"/>
    </location>
</feature>
<keyword evidence="3" id="KW-1003">Cell membrane</keyword>
<name>A0A1M6P547_9FLAO</name>
<dbReference type="InterPro" id="IPR032808">
    <property type="entry name" value="DoxX"/>
</dbReference>
<feature type="transmembrane region" description="Helical" evidence="7">
    <location>
        <begin position="129"/>
        <end position="152"/>
    </location>
</feature>
<evidence type="ECO:0000256" key="7">
    <source>
        <dbReference type="SAM" id="Phobius"/>
    </source>
</evidence>
<dbReference type="PANTHER" id="PTHR33452:SF1">
    <property type="entry name" value="INNER MEMBRANE PROTEIN YPHA-RELATED"/>
    <property type="match status" value="1"/>
</dbReference>
<evidence type="ECO:0000256" key="6">
    <source>
        <dbReference type="ARBA" id="ARBA00023136"/>
    </source>
</evidence>
<comment type="similarity">
    <text evidence="2">Belongs to the DoxX family.</text>
</comment>
<dbReference type="AlphaFoldDB" id="A0A1M6P547"/>
<feature type="transmembrane region" description="Helical" evidence="7">
    <location>
        <begin position="21"/>
        <end position="45"/>
    </location>
</feature>
<sequence length="166" mass="18580">MNDTMKSCAIKLMATCNDYTILILQLVLGGVIFAHGAQKLFGIWGGHGMAWTVGAWKQWWNIPSVLTYSVIFIESLGALLLMLGLLTRVWAFLIGIIMIVAVHLVHLKWGFYMNWYMDPSRGEGFEYHVLTIAIVAALLIKGGGACSIDLYFHKKLSNQKTENEKS</sequence>
<evidence type="ECO:0000313" key="9">
    <source>
        <dbReference type="EMBL" id="SHK03016.1"/>
    </source>
</evidence>
<keyword evidence="4 7" id="KW-0812">Transmembrane</keyword>
<keyword evidence="6 7" id="KW-0472">Membrane</keyword>
<evidence type="ECO:0000313" key="8">
    <source>
        <dbReference type="EMBL" id="SFB66331.1"/>
    </source>
</evidence>
<evidence type="ECO:0000313" key="11">
    <source>
        <dbReference type="Proteomes" id="UP000198940"/>
    </source>
</evidence>
<evidence type="ECO:0000256" key="1">
    <source>
        <dbReference type="ARBA" id="ARBA00004651"/>
    </source>
</evidence>
<organism evidence="9 10">
    <name type="scientific">Flagellimonas taeanensis</name>
    <dbReference type="NCBI Taxonomy" id="1005926"/>
    <lineage>
        <taxon>Bacteria</taxon>
        <taxon>Pseudomonadati</taxon>
        <taxon>Bacteroidota</taxon>
        <taxon>Flavobacteriia</taxon>
        <taxon>Flavobacteriales</taxon>
        <taxon>Flavobacteriaceae</taxon>
        <taxon>Flagellimonas</taxon>
    </lineage>
</organism>
<dbReference type="Pfam" id="PF07681">
    <property type="entry name" value="DoxX"/>
    <property type="match status" value="1"/>
</dbReference>
<dbReference type="GO" id="GO:0005886">
    <property type="term" value="C:plasma membrane"/>
    <property type="evidence" value="ECO:0007669"/>
    <property type="project" value="UniProtKB-SubCell"/>
</dbReference>
<evidence type="ECO:0000256" key="3">
    <source>
        <dbReference type="ARBA" id="ARBA00022475"/>
    </source>
</evidence>
<comment type="caution">
    <text evidence="9">The sequence shown here is derived from an EMBL/GenBank/DDBJ whole genome shotgun (WGS) entry which is preliminary data.</text>
</comment>
<reference evidence="9 10" key="1">
    <citation type="submission" date="2016-11" db="EMBL/GenBank/DDBJ databases">
        <authorList>
            <person name="Varghese N."/>
            <person name="Submissions S."/>
        </authorList>
    </citation>
    <scope>NUCLEOTIDE SEQUENCE [LARGE SCALE GENOMIC DNA]</scope>
    <source>
        <strain evidence="9 10">CGMCC 1.12174</strain>
        <strain evidence="8 11">DSM 26351</strain>
    </source>
</reference>
<evidence type="ECO:0000313" key="10">
    <source>
        <dbReference type="Proteomes" id="UP000184031"/>
    </source>
</evidence>
<evidence type="ECO:0000256" key="5">
    <source>
        <dbReference type="ARBA" id="ARBA00022989"/>
    </source>
</evidence>
<evidence type="ECO:0000256" key="2">
    <source>
        <dbReference type="ARBA" id="ARBA00006679"/>
    </source>
</evidence>
<protein>
    <submittedName>
        <fullName evidence="9">Oxidoreductase</fullName>
    </submittedName>
</protein>
<evidence type="ECO:0000256" key="4">
    <source>
        <dbReference type="ARBA" id="ARBA00022692"/>
    </source>
</evidence>
<keyword evidence="11" id="KW-1185">Reference proteome</keyword>
<feature type="transmembrane region" description="Helical" evidence="7">
    <location>
        <begin position="90"/>
        <end position="109"/>
    </location>
</feature>
<dbReference type="Proteomes" id="UP000198940">
    <property type="component" value="Unassembled WGS sequence"/>
</dbReference>
<dbReference type="EMBL" id="FRAT01000001">
    <property type="protein sequence ID" value="SHK03016.1"/>
    <property type="molecule type" value="Genomic_DNA"/>
</dbReference>
<gene>
    <name evidence="8" type="ORF">SAMN04487891_10136</name>
    <name evidence="9" type="ORF">SAMN05216293_0036</name>
</gene>
<dbReference type="PANTHER" id="PTHR33452">
    <property type="entry name" value="OXIDOREDUCTASE CATD-RELATED"/>
    <property type="match status" value="1"/>
</dbReference>